<keyword evidence="3" id="KW-0732">Signal</keyword>
<evidence type="ECO:0000313" key="10">
    <source>
        <dbReference type="Proteomes" id="UP000654720"/>
    </source>
</evidence>
<dbReference type="PROSITE" id="PS51257">
    <property type="entry name" value="PROKAR_LIPOPROTEIN"/>
    <property type="match status" value="1"/>
</dbReference>
<dbReference type="EMBL" id="CP069450">
    <property type="protein sequence ID" value="QRO49046.1"/>
    <property type="molecule type" value="Genomic_DNA"/>
</dbReference>
<evidence type="ECO:0000313" key="9">
    <source>
        <dbReference type="Proteomes" id="UP000286063"/>
    </source>
</evidence>
<dbReference type="RefSeq" id="WP_027201010.1">
    <property type="nucleotide sequence ID" value="NZ_CAJKXH010000013.1"/>
</dbReference>
<dbReference type="AlphaFoldDB" id="A0A413IJD2"/>
<dbReference type="SUPFAM" id="SSF54001">
    <property type="entry name" value="Cysteine proteinases"/>
    <property type="match status" value="1"/>
</dbReference>
<keyword evidence="2" id="KW-0645">Protease</keyword>
<evidence type="ECO:0000256" key="1">
    <source>
        <dbReference type="ARBA" id="ARBA00007074"/>
    </source>
</evidence>
<evidence type="ECO:0000256" key="5">
    <source>
        <dbReference type="ARBA" id="ARBA00022807"/>
    </source>
</evidence>
<proteinExistence type="inferred from homology"/>
<dbReference type="InterPro" id="IPR052062">
    <property type="entry name" value="Murein_DD/LD_carboxypeptidase"/>
</dbReference>
<dbReference type="Gene3D" id="3.90.1720.10">
    <property type="entry name" value="endopeptidase domain like (from Nostoc punctiforme)"/>
    <property type="match status" value="1"/>
</dbReference>
<comment type="similarity">
    <text evidence="1">Belongs to the peptidase C40 family.</text>
</comment>
<reference evidence="8 9" key="1">
    <citation type="submission" date="2018-08" db="EMBL/GenBank/DDBJ databases">
        <title>A genome reference for cultivated species of the human gut microbiota.</title>
        <authorList>
            <person name="Zou Y."/>
            <person name="Xue W."/>
            <person name="Luo G."/>
        </authorList>
    </citation>
    <scope>NUCLEOTIDE SEQUENCE [LARGE SCALE GENOMIC DNA]</scope>
    <source>
        <strain evidence="8 9">OF02-7</strain>
    </source>
</reference>
<name>A0A413IJD2_9BACT</name>
<dbReference type="PROSITE" id="PS51935">
    <property type="entry name" value="NLPC_P60"/>
    <property type="match status" value="1"/>
</dbReference>
<dbReference type="PANTHER" id="PTHR47360:SF1">
    <property type="entry name" value="ENDOPEPTIDASE NLPC-RELATED"/>
    <property type="match status" value="1"/>
</dbReference>
<accession>A0A413IJD2</accession>
<evidence type="ECO:0000313" key="7">
    <source>
        <dbReference type="EMBL" id="QRO49046.1"/>
    </source>
</evidence>
<dbReference type="Proteomes" id="UP000654720">
    <property type="component" value="Chromosome"/>
</dbReference>
<dbReference type="InterPro" id="IPR000064">
    <property type="entry name" value="NLP_P60_dom"/>
</dbReference>
<dbReference type="Proteomes" id="UP000286063">
    <property type="component" value="Unassembled WGS sequence"/>
</dbReference>
<keyword evidence="4" id="KW-0378">Hydrolase</keyword>
<gene>
    <name evidence="8" type="ORF">DXA50_16370</name>
    <name evidence="7" type="ORF">I6J59_14090</name>
</gene>
<evidence type="ECO:0000256" key="2">
    <source>
        <dbReference type="ARBA" id="ARBA00022670"/>
    </source>
</evidence>
<dbReference type="PANTHER" id="PTHR47360">
    <property type="entry name" value="MUREIN DD-ENDOPEPTIDASE MEPS/MUREIN LD-CARBOXYPEPTIDASE"/>
    <property type="match status" value="1"/>
</dbReference>
<dbReference type="GeneID" id="93098303"/>
<dbReference type="EMBL" id="QSCR01000036">
    <property type="protein sequence ID" value="RGY13480.1"/>
    <property type="molecule type" value="Genomic_DNA"/>
</dbReference>
<feature type="domain" description="NlpC/P60" evidence="6">
    <location>
        <begin position="50"/>
        <end position="176"/>
    </location>
</feature>
<dbReference type="GO" id="GO:0008234">
    <property type="term" value="F:cysteine-type peptidase activity"/>
    <property type="evidence" value="ECO:0007669"/>
    <property type="project" value="UniProtKB-KW"/>
</dbReference>
<protein>
    <submittedName>
        <fullName evidence="7">C40 family peptidase</fullName>
    </submittedName>
    <submittedName>
        <fullName evidence="8">NlpC/P60 family protein</fullName>
    </submittedName>
</protein>
<dbReference type="InterPro" id="IPR038765">
    <property type="entry name" value="Papain-like_cys_pep_sf"/>
</dbReference>
<evidence type="ECO:0000259" key="6">
    <source>
        <dbReference type="PROSITE" id="PS51935"/>
    </source>
</evidence>
<dbReference type="GO" id="GO:0006508">
    <property type="term" value="P:proteolysis"/>
    <property type="evidence" value="ECO:0007669"/>
    <property type="project" value="UniProtKB-KW"/>
</dbReference>
<dbReference type="OrthoDB" id="9807055at2"/>
<organism evidence="8 9">
    <name type="scientific">Butyricimonas virosa</name>
    <dbReference type="NCBI Taxonomy" id="544645"/>
    <lineage>
        <taxon>Bacteria</taxon>
        <taxon>Pseudomonadati</taxon>
        <taxon>Bacteroidota</taxon>
        <taxon>Bacteroidia</taxon>
        <taxon>Bacteroidales</taxon>
        <taxon>Odoribacteraceae</taxon>
        <taxon>Butyricimonas</taxon>
    </lineage>
</organism>
<evidence type="ECO:0000256" key="4">
    <source>
        <dbReference type="ARBA" id="ARBA00022801"/>
    </source>
</evidence>
<dbReference type="Pfam" id="PF00877">
    <property type="entry name" value="NLPC_P60"/>
    <property type="match status" value="1"/>
</dbReference>
<sequence>MNRTFKFNTLYIGILLLVLAFSSCTSSKQLAIQKNKTAQLSRKLGFTVNRKDDLPLLEEVSRWLGTPYRYGGTTRTGADCSGFVGAVYKNVYHKSLQRTVVNIYNKDCQRIGKRRLKPGDLVFFNFSKRKKRTLNHMGIYLKNGYFAHASTSKGVMVNHLSENYYKKGWRKSGRVW</sequence>
<evidence type="ECO:0000256" key="3">
    <source>
        <dbReference type="ARBA" id="ARBA00022729"/>
    </source>
</evidence>
<keyword evidence="10" id="KW-1185">Reference proteome</keyword>
<keyword evidence="5" id="KW-0788">Thiol protease</keyword>
<evidence type="ECO:0000313" key="8">
    <source>
        <dbReference type="EMBL" id="RGY13480.1"/>
    </source>
</evidence>
<reference evidence="7 10" key="2">
    <citation type="submission" date="2021-02" db="EMBL/GenBank/DDBJ databases">
        <title>FDA dAtabase for Regulatory Grade micrObial Sequences (FDA-ARGOS): Supporting development and validation of Infectious Disease Dx tests.</title>
        <authorList>
            <person name="Carlson P."/>
            <person name="Fischbach M."/>
            <person name="Hastie J."/>
            <person name="Bilen M."/>
            <person name="Cheng A."/>
            <person name="Tallon L."/>
            <person name="Sadzewicz L."/>
            <person name="Zhao X."/>
            <person name="Boylan J."/>
            <person name="Ott S."/>
            <person name="Bowen H."/>
            <person name="Vavikolanu K."/>
            <person name="Mehta A."/>
            <person name="Aluvathingal J."/>
            <person name="Nadendla S."/>
            <person name="Yan Y."/>
            <person name="Sichtig H."/>
        </authorList>
    </citation>
    <scope>NUCLEOTIDE SEQUENCE [LARGE SCALE GENOMIC DNA]</scope>
    <source>
        <strain evidence="7 10">FDAARGOS_1229</strain>
    </source>
</reference>